<dbReference type="InterPro" id="IPR013427">
    <property type="entry name" value="Haem-bd_dom_put"/>
</dbReference>
<evidence type="ECO:0000313" key="7">
    <source>
        <dbReference type="EMBL" id="RRB10374.1"/>
    </source>
</evidence>
<evidence type="ECO:0000256" key="1">
    <source>
        <dbReference type="ARBA" id="ARBA00022617"/>
    </source>
</evidence>
<dbReference type="EMBL" id="RQJP01000007">
    <property type="protein sequence ID" value="RRB10374.1"/>
    <property type="molecule type" value="Genomic_DNA"/>
</dbReference>
<dbReference type="AlphaFoldDB" id="A0A3P1CC30"/>
<comment type="caution">
    <text evidence="7">The sequence shown here is derived from an EMBL/GenBank/DDBJ whole genome shotgun (WGS) entry which is preliminary data.</text>
</comment>
<dbReference type="InterPro" id="IPR011989">
    <property type="entry name" value="ARM-like"/>
</dbReference>
<dbReference type="RefSeq" id="WP_124910386.1">
    <property type="nucleotide sequence ID" value="NZ_RQJP01000007.1"/>
</dbReference>
<name>A0A3P1CC30_9BACT</name>
<sequence length="879" mass="95150">MLKISLSLVYAFLILIALIGKLGGSEPTLVPKPAEPAVGGWADPEELLITNFAGPDLTPSPACLAVAPTGEVYVGVDMIGSLGKTPGKGFIVKLVDSNNDGKVDQHTKFAMADDPRGIIASGDQVFVLHTTFSAETGKASGMDLVVFEDKNHDGLADGPSKPLIQNISSPKFLQSRGTDHATNGIRMGIDGWIYIAVGDFGFHDAVDRSGKKLTQLGGGIVRVRPDGTEMEVYSHGMRNIYDVAIDPYMNIFTRDNTNDGGGWNIRFSHQIQSGEYGYPVLFKGFTDEIIPALVDVGGGSGTGSLFMDDSTWPEKYNHVPMMADWGRSQLYIHRVTPDGPSFTQKEEEFIKLPQITDVDVDASGRMYLSAWDGAGYSGNPSKGYVVRVVPKSWEYKPFADVKKASVKQLVALLKSGSAVARLAAQQELLSRPKDAADASWKLAADKSLPLYVRVAGIFTYAQAAGTSGIENLVKLTSEADVREFALKALADRKPNLKNVPIEPFLQGLKDPSERVRLAATIGLGRLGRIEAAPALLQVKVPASFVAPAKGTEGPHATPNAAIVPPHMAVRALVSLNAVDACVNAIGTENSTIALWALRYMHDPKAATGLIAAYKNAKDEALKKQILTTLSRLYKKEADYDGSWWWSTRPDTHGPYYKGITWESSPVIKELLMQEWTKANESGKSFFADLNGRHRMEITEFGGEEVVAANEETKVDLEKIRNQKGQVGKASIEDVMLAMAKIKGDPILGKTLFTQQGCIACHSLSKSEPMKGPFMGQIGSIMNREQIAESILKPNASISQGFATVLITAKGGKSYMGFVSEESASKVVMRNITGEVFTIKASDILTRKEQETSMMPSGLANALSYEEFASLITFLSQQKK</sequence>
<dbReference type="Proteomes" id="UP000274271">
    <property type="component" value="Unassembled WGS sequence"/>
</dbReference>
<dbReference type="Gene3D" id="1.25.10.10">
    <property type="entry name" value="Leucine-rich Repeat Variant"/>
    <property type="match status" value="1"/>
</dbReference>
<evidence type="ECO:0000259" key="6">
    <source>
        <dbReference type="PROSITE" id="PS51007"/>
    </source>
</evidence>
<dbReference type="InterPro" id="IPR000357">
    <property type="entry name" value="HEAT"/>
</dbReference>
<dbReference type="PROSITE" id="PS51007">
    <property type="entry name" value="CYTC"/>
    <property type="match status" value="1"/>
</dbReference>
<dbReference type="GO" id="GO:0009055">
    <property type="term" value="F:electron transfer activity"/>
    <property type="evidence" value="ECO:0007669"/>
    <property type="project" value="InterPro"/>
</dbReference>
<keyword evidence="2 5" id="KW-0479">Metal-binding</keyword>
<organism evidence="7 8">
    <name type="scientific">Larkinella knui</name>
    <dbReference type="NCBI Taxonomy" id="2025310"/>
    <lineage>
        <taxon>Bacteria</taxon>
        <taxon>Pseudomonadati</taxon>
        <taxon>Bacteroidota</taxon>
        <taxon>Cytophagia</taxon>
        <taxon>Cytophagales</taxon>
        <taxon>Spirosomataceae</taxon>
        <taxon>Larkinella</taxon>
    </lineage>
</organism>
<dbReference type="GO" id="GO:0020037">
    <property type="term" value="F:heme binding"/>
    <property type="evidence" value="ECO:0007669"/>
    <property type="project" value="InterPro"/>
</dbReference>
<dbReference type="Gene3D" id="1.10.760.10">
    <property type="entry name" value="Cytochrome c-like domain"/>
    <property type="match status" value="1"/>
</dbReference>
<dbReference type="InterPro" id="IPR016024">
    <property type="entry name" value="ARM-type_fold"/>
</dbReference>
<dbReference type="PANTHER" id="PTHR33546:SF1">
    <property type="entry name" value="LARGE, MULTIFUNCTIONAL SECRETED PROTEIN"/>
    <property type="match status" value="1"/>
</dbReference>
<protein>
    <submittedName>
        <fullName evidence="7">Heme-binding protein</fullName>
    </submittedName>
</protein>
<evidence type="ECO:0000256" key="4">
    <source>
        <dbReference type="ARBA" id="ARBA00023004"/>
    </source>
</evidence>
<dbReference type="PANTHER" id="PTHR33546">
    <property type="entry name" value="LARGE, MULTIFUNCTIONAL SECRETED PROTEIN-RELATED"/>
    <property type="match status" value="1"/>
</dbReference>
<dbReference type="InterPro" id="IPR055557">
    <property type="entry name" value="DUF7133"/>
</dbReference>
<keyword evidence="1 5" id="KW-0349">Heme</keyword>
<keyword evidence="4 5" id="KW-0408">Iron</keyword>
<reference evidence="7 8" key="1">
    <citation type="submission" date="2018-11" db="EMBL/GenBank/DDBJ databases">
        <authorList>
            <person name="Zhou Z."/>
            <person name="Wang G."/>
        </authorList>
    </citation>
    <scope>NUCLEOTIDE SEQUENCE [LARGE SCALE GENOMIC DNA]</scope>
    <source>
        <strain evidence="7 8">KCTC42998</strain>
    </source>
</reference>
<dbReference type="SUPFAM" id="SSF48371">
    <property type="entry name" value="ARM repeat"/>
    <property type="match status" value="1"/>
</dbReference>
<dbReference type="SUPFAM" id="SSF50952">
    <property type="entry name" value="Soluble quinoprotein glucose dehydrogenase"/>
    <property type="match status" value="1"/>
</dbReference>
<dbReference type="InterPro" id="IPR009056">
    <property type="entry name" value="Cyt_c-like_dom"/>
</dbReference>
<dbReference type="Gene3D" id="2.120.10.30">
    <property type="entry name" value="TolB, C-terminal domain"/>
    <property type="match status" value="1"/>
</dbReference>
<dbReference type="OrthoDB" id="9808161at2"/>
<evidence type="ECO:0000256" key="3">
    <source>
        <dbReference type="ARBA" id="ARBA00022737"/>
    </source>
</evidence>
<keyword evidence="3" id="KW-0677">Repeat</keyword>
<proteinExistence type="predicted"/>
<evidence type="ECO:0000313" key="8">
    <source>
        <dbReference type="Proteomes" id="UP000274271"/>
    </source>
</evidence>
<dbReference type="InterPro" id="IPR011042">
    <property type="entry name" value="6-blade_b-propeller_TolB-like"/>
</dbReference>
<dbReference type="Pfam" id="PF02985">
    <property type="entry name" value="HEAT"/>
    <property type="match status" value="1"/>
</dbReference>
<feature type="domain" description="Cytochrome c" evidence="6">
    <location>
        <begin position="743"/>
        <end position="878"/>
    </location>
</feature>
<dbReference type="SUPFAM" id="SSF46626">
    <property type="entry name" value="Cytochrome c"/>
    <property type="match status" value="1"/>
</dbReference>
<dbReference type="InterPro" id="IPR036909">
    <property type="entry name" value="Cyt_c-like_dom_sf"/>
</dbReference>
<gene>
    <name evidence="7" type="ORF">EHT87_29555</name>
</gene>
<dbReference type="Pfam" id="PF23500">
    <property type="entry name" value="DUF7133"/>
    <property type="match status" value="1"/>
</dbReference>
<dbReference type="NCBIfam" id="TIGR02603">
    <property type="entry name" value="CxxCH_TIGR02603"/>
    <property type="match status" value="1"/>
</dbReference>
<dbReference type="InterPro" id="IPR011041">
    <property type="entry name" value="Quinoprot_gluc/sorb_DH_b-prop"/>
</dbReference>
<evidence type="ECO:0000256" key="2">
    <source>
        <dbReference type="ARBA" id="ARBA00022723"/>
    </source>
</evidence>
<keyword evidence="8" id="KW-1185">Reference proteome</keyword>
<evidence type="ECO:0000256" key="5">
    <source>
        <dbReference type="PROSITE-ProRule" id="PRU00433"/>
    </source>
</evidence>
<accession>A0A3P1CC30</accession>
<dbReference type="GO" id="GO:0046872">
    <property type="term" value="F:metal ion binding"/>
    <property type="evidence" value="ECO:0007669"/>
    <property type="project" value="UniProtKB-KW"/>
</dbReference>